<sequence length="396" mass="41853">MSSAPWATGAPSAATAAGSVTVAAGAPPVITMPSRSKARLIRQRSSRATGAALPGIVLACTCSTTNSEPTDSRPSICTGSHRNSSQGSSLLIVSAVSTITARARSRSSCTPTWTSTTAVAQPWLRLPIRLTSPLRTYQISPLSPRSLVTRRPTSTTVPDATPASMTSPTPYWSSRIMKTPDRKSVTRLRAPKPIATPATPALASSGARSIRRTDRMVSAAVPRMTKDATLLSTEPIASLRCLRRSALTSSPPSAVAAAASAPRFIRSISRLIVRRTTERSTIAITRISRIWSPAFSQSAQLSSTQLPAWDAVRDRLSGVAAAGGVAVDTCGNLRSVRSLHSNEGPMLFRCPVRGAERRGTGEKGEGRADGGAAVWSKTLSVRYPGMVARRPAFRRD</sequence>
<evidence type="ECO:0000313" key="2">
    <source>
        <dbReference type="EMBL" id="CAG7626535.1"/>
    </source>
</evidence>
<comment type="caution">
    <text evidence="2">The sequence shown here is derived from an EMBL/GenBank/DDBJ whole genome shotgun (WGS) entry which is preliminary data.</text>
</comment>
<feature type="region of interest" description="Disordered" evidence="1">
    <location>
        <begin position="147"/>
        <end position="175"/>
    </location>
</feature>
<accession>A0A9W4E650</accession>
<protein>
    <submittedName>
        <fullName evidence="2">Uncharacterized protein</fullName>
    </submittedName>
</protein>
<gene>
    <name evidence="2" type="ORF">SBRY_20272</name>
</gene>
<keyword evidence="3" id="KW-1185">Reference proteome</keyword>
<name>A0A9W4E650_9ACTN</name>
<feature type="compositionally biased region" description="Polar residues" evidence="1">
    <location>
        <begin position="151"/>
        <end position="172"/>
    </location>
</feature>
<reference evidence="2" key="1">
    <citation type="submission" date="2021-06" db="EMBL/GenBank/DDBJ databases">
        <authorList>
            <person name="Arsene-Ploetze F."/>
        </authorList>
    </citation>
    <scope>NUCLEOTIDE SEQUENCE</scope>
    <source>
        <strain evidence="2">SBRY1</strain>
    </source>
</reference>
<dbReference type="EMBL" id="CAJVAX010000012">
    <property type="protein sequence ID" value="CAG7626535.1"/>
    <property type="molecule type" value="Genomic_DNA"/>
</dbReference>
<dbReference type="AlphaFoldDB" id="A0A9W4E650"/>
<organism evidence="2 3">
    <name type="scientific">Actinacidiphila bryophytorum</name>
    <dbReference type="NCBI Taxonomy" id="1436133"/>
    <lineage>
        <taxon>Bacteria</taxon>
        <taxon>Bacillati</taxon>
        <taxon>Actinomycetota</taxon>
        <taxon>Actinomycetes</taxon>
        <taxon>Kitasatosporales</taxon>
        <taxon>Streptomycetaceae</taxon>
        <taxon>Actinacidiphila</taxon>
    </lineage>
</organism>
<dbReference type="Proteomes" id="UP001153328">
    <property type="component" value="Unassembled WGS sequence"/>
</dbReference>
<evidence type="ECO:0000256" key="1">
    <source>
        <dbReference type="SAM" id="MobiDB-lite"/>
    </source>
</evidence>
<proteinExistence type="predicted"/>
<evidence type="ECO:0000313" key="3">
    <source>
        <dbReference type="Proteomes" id="UP001153328"/>
    </source>
</evidence>